<name>A0A2K3KRD3_TRIPR</name>
<proteinExistence type="predicted"/>
<organism evidence="1 2">
    <name type="scientific">Trifolium pratense</name>
    <name type="common">Red clover</name>
    <dbReference type="NCBI Taxonomy" id="57577"/>
    <lineage>
        <taxon>Eukaryota</taxon>
        <taxon>Viridiplantae</taxon>
        <taxon>Streptophyta</taxon>
        <taxon>Embryophyta</taxon>
        <taxon>Tracheophyta</taxon>
        <taxon>Spermatophyta</taxon>
        <taxon>Magnoliopsida</taxon>
        <taxon>eudicotyledons</taxon>
        <taxon>Gunneridae</taxon>
        <taxon>Pentapetalae</taxon>
        <taxon>rosids</taxon>
        <taxon>fabids</taxon>
        <taxon>Fabales</taxon>
        <taxon>Fabaceae</taxon>
        <taxon>Papilionoideae</taxon>
        <taxon>50 kb inversion clade</taxon>
        <taxon>NPAAA clade</taxon>
        <taxon>Hologalegina</taxon>
        <taxon>IRL clade</taxon>
        <taxon>Trifolieae</taxon>
        <taxon>Trifolium</taxon>
    </lineage>
</organism>
<reference evidence="1 2" key="1">
    <citation type="journal article" date="2014" name="Am. J. Bot.">
        <title>Genome assembly and annotation for red clover (Trifolium pratense; Fabaceae).</title>
        <authorList>
            <person name="Istvanek J."/>
            <person name="Jaros M."/>
            <person name="Krenek A."/>
            <person name="Repkova J."/>
        </authorList>
    </citation>
    <scope>NUCLEOTIDE SEQUENCE [LARGE SCALE GENOMIC DNA]</scope>
    <source>
        <strain evidence="2">cv. Tatra</strain>
        <tissue evidence="1">Young leaves</tissue>
    </source>
</reference>
<gene>
    <name evidence="1" type="ORF">L195_g056385</name>
</gene>
<reference evidence="1 2" key="2">
    <citation type="journal article" date="2017" name="Front. Plant Sci.">
        <title>Gene Classification and Mining of Molecular Markers Useful in Red Clover (Trifolium pratense) Breeding.</title>
        <authorList>
            <person name="Istvanek J."/>
            <person name="Dluhosova J."/>
            <person name="Dluhos P."/>
            <person name="Patkova L."/>
            <person name="Nedelnik J."/>
            <person name="Repkova J."/>
        </authorList>
    </citation>
    <scope>NUCLEOTIDE SEQUENCE [LARGE SCALE GENOMIC DNA]</scope>
    <source>
        <strain evidence="2">cv. Tatra</strain>
        <tissue evidence="1">Young leaves</tissue>
    </source>
</reference>
<comment type="caution">
    <text evidence="1">The sequence shown here is derived from an EMBL/GenBank/DDBJ whole genome shotgun (WGS) entry which is preliminary data.</text>
</comment>
<protein>
    <submittedName>
        <fullName evidence="1">Uncharacterized protein</fullName>
    </submittedName>
</protein>
<dbReference type="Proteomes" id="UP000236291">
    <property type="component" value="Unassembled WGS sequence"/>
</dbReference>
<evidence type="ECO:0000313" key="1">
    <source>
        <dbReference type="EMBL" id="PNX68836.1"/>
    </source>
</evidence>
<accession>A0A2K3KRD3</accession>
<dbReference type="AlphaFoldDB" id="A0A2K3KRD3"/>
<feature type="non-terminal residue" evidence="1">
    <location>
        <position position="51"/>
    </location>
</feature>
<dbReference type="EMBL" id="ASHM01106624">
    <property type="protein sequence ID" value="PNX68836.1"/>
    <property type="molecule type" value="Genomic_DNA"/>
</dbReference>
<evidence type="ECO:0000313" key="2">
    <source>
        <dbReference type="Proteomes" id="UP000236291"/>
    </source>
</evidence>
<sequence>MVQEKSRRISNICGGTPANFTMAYIGFSMVVTAEYDNAPMSAAAISRTPMV</sequence>